<dbReference type="Gene3D" id="3.30.720.110">
    <property type="match status" value="1"/>
</dbReference>
<dbReference type="Pfam" id="PF06983">
    <property type="entry name" value="3-dmu-9_3-mt"/>
    <property type="match status" value="1"/>
</dbReference>
<dbReference type="EMBL" id="CP150096">
    <property type="protein sequence ID" value="WZN45915.1"/>
    <property type="molecule type" value="Genomic_DNA"/>
</dbReference>
<accession>A0ABZ2Z0U6</accession>
<dbReference type="InterPro" id="IPR028973">
    <property type="entry name" value="PhnB-like"/>
</dbReference>
<dbReference type="PANTHER" id="PTHR33990">
    <property type="entry name" value="PROTEIN YJDN-RELATED"/>
    <property type="match status" value="1"/>
</dbReference>
<dbReference type="PANTHER" id="PTHR33990:SF4">
    <property type="entry name" value="PHNB-LIKE DOMAIN-CONTAINING PROTEIN"/>
    <property type="match status" value="1"/>
</dbReference>
<dbReference type="CDD" id="cd06588">
    <property type="entry name" value="PhnB_like"/>
    <property type="match status" value="1"/>
</dbReference>
<dbReference type="InterPro" id="IPR009725">
    <property type="entry name" value="3_dmu_93_MTrfase"/>
</dbReference>
<dbReference type="Gene3D" id="3.30.720.100">
    <property type="match status" value="1"/>
</dbReference>
<gene>
    <name evidence="2" type="ORF">WJU22_23745</name>
</gene>
<organism evidence="2 3">
    <name type="scientific">Chitinophaga caseinilytica</name>
    <dbReference type="NCBI Taxonomy" id="2267521"/>
    <lineage>
        <taxon>Bacteria</taxon>
        <taxon>Pseudomonadati</taxon>
        <taxon>Bacteroidota</taxon>
        <taxon>Chitinophagia</taxon>
        <taxon>Chitinophagales</taxon>
        <taxon>Chitinophagaceae</taxon>
        <taxon>Chitinophaga</taxon>
    </lineage>
</organism>
<dbReference type="SUPFAM" id="SSF54593">
    <property type="entry name" value="Glyoxalase/Bleomycin resistance protein/Dihydroxybiphenyl dioxygenase"/>
    <property type="match status" value="1"/>
</dbReference>
<name>A0ABZ2Z0U6_9BACT</name>
<keyword evidence="3" id="KW-1185">Reference proteome</keyword>
<evidence type="ECO:0000313" key="3">
    <source>
        <dbReference type="Proteomes" id="UP001449657"/>
    </source>
</evidence>
<evidence type="ECO:0000259" key="1">
    <source>
        <dbReference type="Pfam" id="PF06983"/>
    </source>
</evidence>
<evidence type="ECO:0000313" key="2">
    <source>
        <dbReference type="EMBL" id="WZN45915.1"/>
    </source>
</evidence>
<dbReference type="Proteomes" id="UP001449657">
    <property type="component" value="Chromosome"/>
</dbReference>
<dbReference type="InterPro" id="IPR029068">
    <property type="entry name" value="Glyas_Bleomycin-R_OHBP_Dase"/>
</dbReference>
<sequence length="132" mass="15015">MKTQLSTFLTFQENNAEAAMNFYISLFADAKVIDIHRYGKEGPGKEGSVMIASFELNGKAFRCSDSFVKHNWSFTPAISIWVDCKDENELTTLFTRLSENGSVYMPLNNYGFSRQFGWVGDRFGVTWQLNLA</sequence>
<proteinExistence type="predicted"/>
<dbReference type="RefSeq" id="WP_341840656.1">
    <property type="nucleotide sequence ID" value="NZ_CP149792.1"/>
</dbReference>
<reference evidence="2 3" key="1">
    <citation type="submission" date="2024-03" db="EMBL/GenBank/DDBJ databases">
        <title>Chitinophaga caseinilytica sp. nov., a casein hydrolysing bacterium isolated from forest soil.</title>
        <authorList>
            <person name="Lee D.S."/>
            <person name="Han D.M."/>
            <person name="Baek J.H."/>
            <person name="Choi D.G."/>
            <person name="Jeon J.H."/>
            <person name="Jeon C.O."/>
        </authorList>
    </citation>
    <scope>NUCLEOTIDE SEQUENCE [LARGE SCALE GENOMIC DNA]</scope>
    <source>
        <strain evidence="2 3">KACC 19118</strain>
    </source>
</reference>
<protein>
    <submittedName>
        <fullName evidence="2">VOC family protein</fullName>
    </submittedName>
</protein>
<dbReference type="PIRSF" id="PIRSF021700">
    <property type="entry name" value="3_dmu_93_MTrfase"/>
    <property type="match status" value="1"/>
</dbReference>
<feature type="domain" description="PhnB-like" evidence="1">
    <location>
        <begin position="5"/>
        <end position="129"/>
    </location>
</feature>